<dbReference type="InterPro" id="IPR039577">
    <property type="entry name" value="Rad18"/>
</dbReference>
<name>A0AAJ0F672_9PEZI</name>
<dbReference type="EC" id="2.3.2.27" evidence="5 17"/>
<dbReference type="InterPro" id="IPR013083">
    <property type="entry name" value="Znf_RING/FYVE/PHD"/>
</dbReference>
<evidence type="ECO:0000256" key="17">
    <source>
        <dbReference type="RuleBase" id="RU368093"/>
    </source>
</evidence>
<dbReference type="InterPro" id="IPR017907">
    <property type="entry name" value="Znf_RING_CS"/>
</dbReference>
<feature type="region of interest" description="Disordered" evidence="18">
    <location>
        <begin position="195"/>
        <end position="240"/>
    </location>
</feature>
<dbReference type="GO" id="GO:0005634">
    <property type="term" value="C:nucleus"/>
    <property type="evidence" value="ECO:0007669"/>
    <property type="project" value="UniProtKB-SubCell"/>
</dbReference>
<dbReference type="NCBIfam" id="TIGR00599">
    <property type="entry name" value="rad18"/>
    <property type="match status" value="1"/>
</dbReference>
<keyword evidence="10 16" id="KW-0863">Zinc-finger</keyword>
<evidence type="ECO:0000256" key="8">
    <source>
        <dbReference type="ARBA" id="ARBA00022723"/>
    </source>
</evidence>
<evidence type="ECO:0000256" key="18">
    <source>
        <dbReference type="SAM" id="MobiDB-lite"/>
    </source>
</evidence>
<feature type="compositionally biased region" description="Acidic residues" evidence="18">
    <location>
        <begin position="156"/>
        <end position="172"/>
    </location>
</feature>
<evidence type="ECO:0000259" key="20">
    <source>
        <dbReference type="PROSITE" id="PS50800"/>
    </source>
</evidence>
<dbReference type="GO" id="GO:0061630">
    <property type="term" value="F:ubiquitin protein ligase activity"/>
    <property type="evidence" value="ECO:0007669"/>
    <property type="project" value="UniProtKB-UniRule"/>
</dbReference>
<dbReference type="PROSITE" id="PS50089">
    <property type="entry name" value="ZF_RING_2"/>
    <property type="match status" value="1"/>
</dbReference>
<evidence type="ECO:0000256" key="14">
    <source>
        <dbReference type="ARBA" id="ARBA00023204"/>
    </source>
</evidence>
<evidence type="ECO:0000256" key="3">
    <source>
        <dbReference type="ARBA" id="ARBA00004906"/>
    </source>
</evidence>
<evidence type="ECO:0000313" key="21">
    <source>
        <dbReference type="EMBL" id="KAK1752053.1"/>
    </source>
</evidence>
<comment type="pathway">
    <text evidence="3 17">Protein modification; protein ubiquitination.</text>
</comment>
<evidence type="ECO:0000256" key="4">
    <source>
        <dbReference type="ARBA" id="ARBA00009506"/>
    </source>
</evidence>
<keyword evidence="8 17" id="KW-0479">Metal-binding</keyword>
<evidence type="ECO:0000256" key="15">
    <source>
        <dbReference type="ARBA" id="ARBA00023242"/>
    </source>
</evidence>
<feature type="region of interest" description="Disordered" evidence="18">
    <location>
        <begin position="355"/>
        <end position="429"/>
    </location>
</feature>
<keyword evidence="12 17" id="KW-0862">Zinc</keyword>
<proteinExistence type="inferred from homology"/>
<evidence type="ECO:0000256" key="11">
    <source>
        <dbReference type="ARBA" id="ARBA00022786"/>
    </source>
</evidence>
<organism evidence="21 22">
    <name type="scientific">Echria macrotheca</name>
    <dbReference type="NCBI Taxonomy" id="438768"/>
    <lineage>
        <taxon>Eukaryota</taxon>
        <taxon>Fungi</taxon>
        <taxon>Dikarya</taxon>
        <taxon>Ascomycota</taxon>
        <taxon>Pezizomycotina</taxon>
        <taxon>Sordariomycetes</taxon>
        <taxon>Sordariomycetidae</taxon>
        <taxon>Sordariales</taxon>
        <taxon>Schizotheciaceae</taxon>
        <taxon>Echria</taxon>
    </lineage>
</organism>
<evidence type="ECO:0000256" key="10">
    <source>
        <dbReference type="ARBA" id="ARBA00022771"/>
    </source>
</evidence>
<dbReference type="PANTHER" id="PTHR14134">
    <property type="entry name" value="E3 UBIQUITIN-PROTEIN LIGASE RAD18"/>
    <property type="match status" value="1"/>
</dbReference>
<dbReference type="GO" id="GO:0008270">
    <property type="term" value="F:zinc ion binding"/>
    <property type="evidence" value="ECO:0007669"/>
    <property type="project" value="UniProtKB-KW"/>
</dbReference>
<protein>
    <recommendedName>
        <fullName evidence="6 17">Postreplication repair E3 ubiquitin-protein ligase RAD18</fullName>
        <ecNumber evidence="5 17">2.3.2.27</ecNumber>
    </recommendedName>
    <alternativeName>
        <fullName evidence="17">RING-type E3 ubiquitin transferase RAD18</fullName>
    </alternativeName>
</protein>
<comment type="subcellular location">
    <subcellularLocation>
        <location evidence="2 17">Nucleus</location>
    </subcellularLocation>
</comment>
<evidence type="ECO:0000259" key="19">
    <source>
        <dbReference type="PROSITE" id="PS50089"/>
    </source>
</evidence>
<dbReference type="InterPro" id="IPR003034">
    <property type="entry name" value="SAP_dom"/>
</dbReference>
<evidence type="ECO:0000313" key="22">
    <source>
        <dbReference type="Proteomes" id="UP001239445"/>
    </source>
</evidence>
<accession>A0AAJ0F672</accession>
<evidence type="ECO:0000256" key="7">
    <source>
        <dbReference type="ARBA" id="ARBA00022679"/>
    </source>
</evidence>
<evidence type="ECO:0000256" key="12">
    <source>
        <dbReference type="ARBA" id="ARBA00022833"/>
    </source>
</evidence>
<keyword evidence="15 17" id="KW-0539">Nucleus</keyword>
<dbReference type="Proteomes" id="UP001239445">
    <property type="component" value="Unassembled WGS sequence"/>
</dbReference>
<dbReference type="InterPro" id="IPR001841">
    <property type="entry name" value="Znf_RING"/>
</dbReference>
<dbReference type="SMART" id="SM00184">
    <property type="entry name" value="RING"/>
    <property type="match status" value="1"/>
</dbReference>
<dbReference type="GO" id="GO:0006301">
    <property type="term" value="P:DNA damage tolerance"/>
    <property type="evidence" value="ECO:0007669"/>
    <property type="project" value="InterPro"/>
</dbReference>
<feature type="domain" description="RING-type" evidence="19">
    <location>
        <begin position="33"/>
        <end position="71"/>
    </location>
</feature>
<gene>
    <name evidence="21" type="ORF">QBC47DRAFT_389526</name>
</gene>
<dbReference type="GO" id="GO:0006513">
    <property type="term" value="P:protein monoubiquitination"/>
    <property type="evidence" value="ECO:0007669"/>
    <property type="project" value="InterPro"/>
</dbReference>
<keyword evidence="14 17" id="KW-0234">DNA repair</keyword>
<dbReference type="GO" id="GO:0097505">
    <property type="term" value="C:Rad6-Rad18 complex"/>
    <property type="evidence" value="ECO:0007669"/>
    <property type="project" value="TreeGrafter"/>
</dbReference>
<keyword evidence="11 17" id="KW-0833">Ubl conjugation pathway</keyword>
<dbReference type="SMART" id="SM00513">
    <property type="entry name" value="SAP"/>
    <property type="match status" value="1"/>
</dbReference>
<evidence type="ECO:0000256" key="2">
    <source>
        <dbReference type="ARBA" id="ARBA00004123"/>
    </source>
</evidence>
<comment type="catalytic activity">
    <reaction evidence="1 17">
        <text>S-ubiquitinyl-[E2 ubiquitin-conjugating enzyme]-L-cysteine + [acceptor protein]-L-lysine = [E2 ubiquitin-conjugating enzyme]-L-cysteine + N(6)-ubiquitinyl-[acceptor protein]-L-lysine.</text>
        <dbReference type="EC" id="2.3.2.27"/>
    </reaction>
</comment>
<evidence type="ECO:0000256" key="16">
    <source>
        <dbReference type="PROSITE-ProRule" id="PRU00175"/>
    </source>
</evidence>
<keyword evidence="22" id="KW-1185">Reference proteome</keyword>
<dbReference type="GO" id="GO:0006281">
    <property type="term" value="P:DNA repair"/>
    <property type="evidence" value="ECO:0007669"/>
    <property type="project" value="UniProtKB-KW"/>
</dbReference>
<dbReference type="InterPro" id="IPR004580">
    <property type="entry name" value="Rad18_fungi"/>
</dbReference>
<dbReference type="SUPFAM" id="SSF57850">
    <property type="entry name" value="RING/U-box"/>
    <property type="match status" value="1"/>
</dbReference>
<dbReference type="Pfam" id="PF13923">
    <property type="entry name" value="zf-C3HC4_2"/>
    <property type="match status" value="1"/>
</dbReference>
<feature type="domain" description="SAP" evidence="20">
    <location>
        <begin position="246"/>
        <end position="280"/>
    </location>
</feature>
<dbReference type="Gene3D" id="3.30.40.10">
    <property type="entry name" value="Zinc/RING finger domain, C3HC4 (zinc finger)"/>
    <property type="match status" value="1"/>
</dbReference>
<comment type="similarity">
    <text evidence="4 17">Belongs to the RAD18 family.</text>
</comment>
<reference evidence="21" key="1">
    <citation type="submission" date="2023-06" db="EMBL/GenBank/DDBJ databases">
        <title>Genome-scale phylogeny and comparative genomics of the fungal order Sordariales.</title>
        <authorList>
            <consortium name="Lawrence Berkeley National Laboratory"/>
            <person name="Hensen N."/>
            <person name="Bonometti L."/>
            <person name="Westerberg I."/>
            <person name="Brannstrom I.O."/>
            <person name="Guillou S."/>
            <person name="Cros-Aarteil S."/>
            <person name="Calhoun S."/>
            <person name="Haridas S."/>
            <person name="Kuo A."/>
            <person name="Mondo S."/>
            <person name="Pangilinan J."/>
            <person name="Riley R."/>
            <person name="Labutti K."/>
            <person name="Andreopoulos B."/>
            <person name="Lipzen A."/>
            <person name="Chen C."/>
            <person name="Yanf M."/>
            <person name="Daum C."/>
            <person name="Ng V."/>
            <person name="Clum A."/>
            <person name="Steindorff A."/>
            <person name="Ohm R."/>
            <person name="Martin F."/>
            <person name="Silar P."/>
            <person name="Natvig D."/>
            <person name="Lalanne C."/>
            <person name="Gautier V."/>
            <person name="Ament-Velasquez S.L."/>
            <person name="Kruys A."/>
            <person name="Hutchinson M.I."/>
            <person name="Powell A.J."/>
            <person name="Barry K."/>
            <person name="Miller A.N."/>
            <person name="Grigoriev I.V."/>
            <person name="Debuchy R."/>
            <person name="Gladieux P."/>
            <person name="Thoren M.H."/>
            <person name="Johannesson H."/>
        </authorList>
    </citation>
    <scope>NUCLEOTIDE SEQUENCE</scope>
    <source>
        <strain evidence="21">PSN4</strain>
    </source>
</reference>
<dbReference type="FunFam" id="3.30.40.10:FF:000172">
    <property type="entry name" value="E3 ubiquitin-protein ligase RAD18"/>
    <property type="match status" value="1"/>
</dbReference>
<dbReference type="PANTHER" id="PTHR14134:SF2">
    <property type="entry name" value="E3 UBIQUITIN-PROTEIN LIGASE RAD18"/>
    <property type="match status" value="1"/>
</dbReference>
<evidence type="ECO:0000256" key="5">
    <source>
        <dbReference type="ARBA" id="ARBA00012483"/>
    </source>
</evidence>
<comment type="subunit">
    <text evidence="17">Interacts with E2 UBC2, forming a complex with ubiquitin ligase activity.</text>
</comment>
<evidence type="ECO:0000256" key="13">
    <source>
        <dbReference type="ARBA" id="ARBA00023125"/>
    </source>
</evidence>
<evidence type="ECO:0000256" key="1">
    <source>
        <dbReference type="ARBA" id="ARBA00000900"/>
    </source>
</evidence>
<dbReference type="GO" id="GO:0003697">
    <property type="term" value="F:single-stranded DNA binding"/>
    <property type="evidence" value="ECO:0007669"/>
    <property type="project" value="UniProtKB-UniRule"/>
</dbReference>
<feature type="region of interest" description="Disordered" evidence="18">
    <location>
        <begin position="107"/>
        <end position="172"/>
    </location>
</feature>
<dbReference type="CDD" id="cd23148">
    <property type="entry name" value="RING-HC_ScRAD18-like"/>
    <property type="match status" value="1"/>
</dbReference>
<dbReference type="EMBL" id="MU839840">
    <property type="protein sequence ID" value="KAK1752053.1"/>
    <property type="molecule type" value="Genomic_DNA"/>
</dbReference>
<keyword evidence="9 17" id="KW-0227">DNA damage</keyword>
<keyword evidence="13 17" id="KW-0238">DNA-binding</keyword>
<feature type="compositionally biased region" description="Polar residues" evidence="18">
    <location>
        <begin position="198"/>
        <end position="214"/>
    </location>
</feature>
<dbReference type="AlphaFoldDB" id="A0AAJ0F672"/>
<comment type="function">
    <text evidence="17">E3 RING-finger protein, member of the UBC2/RAD6 epistasis group. Associates to the E2 ubiquitin conjugating enzyme UBC2/RAD6 to form the UBC2-RAD18 ubiquitin ligase complex involved in postreplicative repair (PRR) of damaged DNA.</text>
</comment>
<comment type="caution">
    <text evidence="21">The sequence shown here is derived from an EMBL/GenBank/DDBJ whole genome shotgun (WGS) entry which is preliminary data.</text>
</comment>
<feature type="compositionally biased region" description="Low complexity" evidence="18">
    <location>
        <begin position="146"/>
        <end position="155"/>
    </location>
</feature>
<dbReference type="PROSITE" id="PS00518">
    <property type="entry name" value="ZF_RING_1"/>
    <property type="match status" value="1"/>
</dbReference>
<evidence type="ECO:0000256" key="6">
    <source>
        <dbReference type="ARBA" id="ARBA00015551"/>
    </source>
</evidence>
<sequence>MEVLDEAFEVSDSTDWLGTPLAGLVAVEQSFRCHVCKDFYNSPMLTSCNHTFCSICIRRCLNADGKCPLCRASDQESKLRGNWALREAVDAFVSARDGMLRFARTPVVTASPSSPKRKAAELDSPETAMQENKRPRMSTRSSKTRAAQAAAQMAQEEIDDSEESDGDDFEPDDGLVACPICLSRMKPWMVDKHLDTTCPGSPQPDQASTSTGPNHRSIASRSAPSPFPPPSPSKTKPPDRLPAVAYAMLKDAALRKKLTDLGLSAAGPRQILERRHQEWVTMWNANCDSARPKKRAELLRDLDVWERTVGGRAPTMSRALNMGAQIRDKEFDGAAWAAKHDTSFKDLIANARRSRAQAERKAGGDEGVGESANSNPDPSGLAGPPTQQQTEVFDLQSGSPASRPSQPGPPEYGNGVEGLPGTDNGDRATALIPELNPFALHSQ</sequence>
<dbReference type="PROSITE" id="PS50800">
    <property type="entry name" value="SAP"/>
    <property type="match status" value="1"/>
</dbReference>
<feature type="compositionally biased region" description="Polar residues" evidence="18">
    <location>
        <begin position="385"/>
        <end position="405"/>
    </location>
</feature>
<keyword evidence="7 17" id="KW-0808">Transferase</keyword>
<evidence type="ECO:0000256" key="9">
    <source>
        <dbReference type="ARBA" id="ARBA00022763"/>
    </source>
</evidence>